<evidence type="ECO:0000259" key="2">
    <source>
        <dbReference type="Pfam" id="PF00144"/>
    </source>
</evidence>
<comment type="caution">
    <text evidence="3">The sequence shown here is derived from an EMBL/GenBank/DDBJ whole genome shotgun (WGS) entry which is preliminary data.</text>
</comment>
<feature type="transmembrane region" description="Helical" evidence="1">
    <location>
        <begin position="12"/>
        <end position="34"/>
    </location>
</feature>
<evidence type="ECO:0000313" key="3">
    <source>
        <dbReference type="EMBL" id="OFI36020.1"/>
    </source>
</evidence>
<keyword evidence="4" id="KW-1185">Reference proteome</keyword>
<dbReference type="SUPFAM" id="SSF56601">
    <property type="entry name" value="beta-lactamase/transpeptidase-like"/>
    <property type="match status" value="1"/>
</dbReference>
<dbReference type="OrthoDB" id="9799367at2"/>
<dbReference type="PANTHER" id="PTHR46825">
    <property type="entry name" value="D-ALANYL-D-ALANINE-CARBOXYPEPTIDASE/ENDOPEPTIDASE AMPH"/>
    <property type="match status" value="1"/>
</dbReference>
<dbReference type="InterPro" id="IPR012338">
    <property type="entry name" value="Beta-lactam/transpept-like"/>
</dbReference>
<accession>A0A1E8FJB2</accession>
<dbReference type="EMBL" id="MJIC01000004">
    <property type="protein sequence ID" value="OFI36020.1"/>
    <property type="molecule type" value="Genomic_DNA"/>
</dbReference>
<evidence type="ECO:0000256" key="1">
    <source>
        <dbReference type="SAM" id="Phobius"/>
    </source>
</evidence>
<dbReference type="PANTHER" id="PTHR46825:SF9">
    <property type="entry name" value="BETA-LACTAMASE-RELATED DOMAIN-CONTAINING PROTEIN"/>
    <property type="match status" value="1"/>
</dbReference>
<dbReference type="InterPro" id="IPR050491">
    <property type="entry name" value="AmpC-like"/>
</dbReference>
<dbReference type="InterPro" id="IPR001466">
    <property type="entry name" value="Beta-lactam-related"/>
</dbReference>
<dbReference type="Proteomes" id="UP000176037">
    <property type="component" value="Unassembled WGS sequence"/>
</dbReference>
<name>A0A1E8FJB2_9ALTE</name>
<dbReference type="Pfam" id="PF00144">
    <property type="entry name" value="Beta-lactamase"/>
    <property type="match status" value="1"/>
</dbReference>
<sequence>MQRKWTNILRIVAVIVTVVSIAVFAPVQALYVYLMPLSDSPQTELNRAVEAGLDGVIVYVDRPSEIPDIALAAGWHDKATQQPASPDALFKIGSISKLYVAAAVTRLVAQGQLQPDRTLLDYLPRLAARIANADSITLRMLVQHRSGIPNYSDQPDFPWLAPFAAGQDTIRSLALIYDKPANFAPDTDYQYSNTNYLLIGSIIDKTLGYSYQRYIAHQFLQPLGLTDTFGSAQQANQQALMSGYLEDDDTNLKGLVFTGAPGAMVASARDVAAFIRALNNGSLLTAQEQALYSTLYVSSHDGWLPGYLSFGRFDASTNTVIVLFTNTSGDNAWLLGDITCKRLLKIIRQQSVES</sequence>
<dbReference type="STRING" id="1856405.BFC17_10100"/>
<keyword evidence="1" id="KW-1133">Transmembrane helix</keyword>
<reference evidence="3 4" key="1">
    <citation type="submission" date="2016-09" db="EMBL/GenBank/DDBJ databases">
        <title>Alteromonas lipolytica, a new species isolated from sea water.</title>
        <authorList>
            <person name="Wu Y.-H."/>
            <person name="Cheng H."/>
            <person name="Xu X.-W."/>
        </authorList>
    </citation>
    <scope>NUCLEOTIDE SEQUENCE [LARGE SCALE GENOMIC DNA]</scope>
    <source>
        <strain evidence="3 4">JW12</strain>
    </source>
</reference>
<dbReference type="RefSeq" id="WP_070174863.1">
    <property type="nucleotide sequence ID" value="NZ_BMJR01000004.1"/>
</dbReference>
<keyword evidence="1" id="KW-0472">Membrane</keyword>
<organism evidence="3 4">
    <name type="scientific">Alteromonas lipolytica</name>
    <dbReference type="NCBI Taxonomy" id="1856405"/>
    <lineage>
        <taxon>Bacteria</taxon>
        <taxon>Pseudomonadati</taxon>
        <taxon>Pseudomonadota</taxon>
        <taxon>Gammaproteobacteria</taxon>
        <taxon>Alteromonadales</taxon>
        <taxon>Alteromonadaceae</taxon>
        <taxon>Alteromonas/Salinimonas group</taxon>
        <taxon>Alteromonas</taxon>
    </lineage>
</organism>
<proteinExistence type="predicted"/>
<dbReference type="Gene3D" id="3.40.710.10">
    <property type="entry name" value="DD-peptidase/beta-lactamase superfamily"/>
    <property type="match status" value="1"/>
</dbReference>
<evidence type="ECO:0000313" key="4">
    <source>
        <dbReference type="Proteomes" id="UP000176037"/>
    </source>
</evidence>
<gene>
    <name evidence="3" type="ORF">BFC17_10100</name>
</gene>
<protein>
    <recommendedName>
        <fullName evidence="2">Beta-lactamase-related domain-containing protein</fullName>
    </recommendedName>
</protein>
<feature type="domain" description="Beta-lactamase-related" evidence="2">
    <location>
        <begin position="71"/>
        <end position="292"/>
    </location>
</feature>
<dbReference type="AlphaFoldDB" id="A0A1E8FJB2"/>
<keyword evidence="1" id="KW-0812">Transmembrane</keyword>